<feature type="repeat" description="TPR" evidence="3">
    <location>
        <begin position="155"/>
        <end position="188"/>
    </location>
</feature>
<protein>
    <submittedName>
        <fullName evidence="4">Tetratricopeptide repeat protein</fullName>
    </submittedName>
</protein>
<reference evidence="4 5" key="1">
    <citation type="submission" date="2020-01" db="EMBL/GenBank/DDBJ databases">
        <authorList>
            <person name="Kim M.K."/>
        </authorList>
    </citation>
    <scope>NUCLEOTIDE SEQUENCE [LARGE SCALE GENOMIC DNA]</scope>
    <source>
        <strain evidence="4 5">172606-1</strain>
    </source>
</reference>
<dbReference type="GO" id="GO:0006620">
    <property type="term" value="P:post-translational protein targeting to endoplasmic reticulum membrane"/>
    <property type="evidence" value="ECO:0007669"/>
    <property type="project" value="TreeGrafter"/>
</dbReference>
<dbReference type="PROSITE" id="PS50005">
    <property type="entry name" value="TPR"/>
    <property type="match status" value="3"/>
</dbReference>
<evidence type="ECO:0000313" key="4">
    <source>
        <dbReference type="EMBL" id="QHT65423.1"/>
    </source>
</evidence>
<dbReference type="InterPro" id="IPR019734">
    <property type="entry name" value="TPR_rpt"/>
</dbReference>
<proteinExistence type="predicted"/>
<dbReference type="SUPFAM" id="SSF48452">
    <property type="entry name" value="TPR-like"/>
    <property type="match status" value="1"/>
</dbReference>
<feature type="repeat" description="TPR" evidence="3">
    <location>
        <begin position="121"/>
        <end position="154"/>
    </location>
</feature>
<evidence type="ECO:0000256" key="1">
    <source>
        <dbReference type="ARBA" id="ARBA00022737"/>
    </source>
</evidence>
<dbReference type="GO" id="GO:0072380">
    <property type="term" value="C:TRC complex"/>
    <property type="evidence" value="ECO:0007669"/>
    <property type="project" value="TreeGrafter"/>
</dbReference>
<keyword evidence="5" id="KW-1185">Reference proteome</keyword>
<dbReference type="Pfam" id="PF13432">
    <property type="entry name" value="TPR_16"/>
    <property type="match status" value="1"/>
</dbReference>
<keyword evidence="1" id="KW-0677">Repeat</keyword>
<dbReference type="PANTHER" id="PTHR45831">
    <property type="entry name" value="LD24721P"/>
    <property type="match status" value="1"/>
</dbReference>
<dbReference type="InterPro" id="IPR047150">
    <property type="entry name" value="SGT"/>
</dbReference>
<name>A0A6C0GC73_9BACT</name>
<dbReference type="Pfam" id="PF07719">
    <property type="entry name" value="TPR_2"/>
    <property type="match status" value="1"/>
</dbReference>
<dbReference type="GO" id="GO:0060090">
    <property type="term" value="F:molecular adaptor activity"/>
    <property type="evidence" value="ECO:0007669"/>
    <property type="project" value="TreeGrafter"/>
</dbReference>
<dbReference type="InterPro" id="IPR013105">
    <property type="entry name" value="TPR_2"/>
</dbReference>
<dbReference type="InterPro" id="IPR011990">
    <property type="entry name" value="TPR-like_helical_dom_sf"/>
</dbReference>
<dbReference type="AlphaFoldDB" id="A0A6C0GC73"/>
<dbReference type="Proteomes" id="UP000480178">
    <property type="component" value="Chromosome"/>
</dbReference>
<dbReference type="EMBL" id="CP048222">
    <property type="protein sequence ID" value="QHT65423.1"/>
    <property type="molecule type" value="Genomic_DNA"/>
</dbReference>
<evidence type="ECO:0000256" key="3">
    <source>
        <dbReference type="PROSITE-ProRule" id="PRU00339"/>
    </source>
</evidence>
<dbReference type="PANTHER" id="PTHR45831:SF2">
    <property type="entry name" value="LD24721P"/>
    <property type="match status" value="1"/>
</dbReference>
<evidence type="ECO:0000313" key="5">
    <source>
        <dbReference type="Proteomes" id="UP000480178"/>
    </source>
</evidence>
<dbReference type="Gene3D" id="1.25.40.10">
    <property type="entry name" value="Tetratricopeptide repeat domain"/>
    <property type="match status" value="1"/>
</dbReference>
<dbReference type="GO" id="GO:0016020">
    <property type="term" value="C:membrane"/>
    <property type="evidence" value="ECO:0007669"/>
    <property type="project" value="TreeGrafter"/>
</dbReference>
<dbReference type="SMART" id="SM00028">
    <property type="entry name" value="TPR"/>
    <property type="match status" value="3"/>
</dbReference>
<feature type="repeat" description="TPR" evidence="3">
    <location>
        <begin position="87"/>
        <end position="120"/>
    </location>
</feature>
<sequence length="207" mass="23437">MRTLLLLRISILLLILPCLILLISVCKPPVLQSVKKTLPVMNVQYINPSHELNSLFARLQRAKDEVEVKAIQSQIWQIWMSSGTADIDALMEKGNQSMTQGNYEEAIHIFSKITRKLPEFAEGWNKRATAYYLKGEYSASLQDIERTLSLENRHFGAISGLASVYLAMGEYRAALKALEKVLEICPNQPGLQEQVRELYLRLGMSKA</sequence>
<organism evidence="4 5">
    <name type="scientific">Rhodocytophaga rosea</name>
    <dbReference type="NCBI Taxonomy" id="2704465"/>
    <lineage>
        <taxon>Bacteria</taxon>
        <taxon>Pseudomonadati</taxon>
        <taxon>Bacteroidota</taxon>
        <taxon>Cytophagia</taxon>
        <taxon>Cytophagales</taxon>
        <taxon>Rhodocytophagaceae</taxon>
        <taxon>Rhodocytophaga</taxon>
    </lineage>
</organism>
<keyword evidence="2 3" id="KW-0802">TPR repeat</keyword>
<evidence type="ECO:0000256" key="2">
    <source>
        <dbReference type="ARBA" id="ARBA00022803"/>
    </source>
</evidence>
<gene>
    <name evidence="4" type="ORF">GXP67_01395</name>
</gene>
<dbReference type="KEGG" id="rhoz:GXP67_01395"/>
<dbReference type="RefSeq" id="WP_162441510.1">
    <property type="nucleotide sequence ID" value="NZ_CP048222.1"/>
</dbReference>
<accession>A0A6C0GC73</accession>